<dbReference type="InterPro" id="IPR050836">
    <property type="entry name" value="SDS22/Internalin_LRR"/>
</dbReference>
<dbReference type="PANTHER" id="PTHR46652:SF3">
    <property type="entry name" value="LEUCINE-RICH REPEAT-CONTAINING PROTEIN 9"/>
    <property type="match status" value="1"/>
</dbReference>
<accession>A0A146KJ73</accession>
<dbReference type="Pfam" id="PF12799">
    <property type="entry name" value="LRR_4"/>
    <property type="match status" value="1"/>
</dbReference>
<proteinExistence type="predicted"/>
<dbReference type="InterPro" id="IPR032675">
    <property type="entry name" value="LRR_dom_sf"/>
</dbReference>
<dbReference type="SMART" id="SM00365">
    <property type="entry name" value="LRR_SD22"/>
    <property type="match status" value="4"/>
</dbReference>
<evidence type="ECO:0000256" key="1">
    <source>
        <dbReference type="ARBA" id="ARBA00022614"/>
    </source>
</evidence>
<keyword evidence="1" id="KW-0433">Leucine-rich repeat</keyword>
<dbReference type="AlphaFoldDB" id="A0A146KJ73"/>
<keyword evidence="2" id="KW-0677">Repeat</keyword>
<dbReference type="PROSITE" id="PS51450">
    <property type="entry name" value="LRR"/>
    <property type="match status" value="3"/>
</dbReference>
<dbReference type="EMBL" id="GDID01000921">
    <property type="protein sequence ID" value="JAP95685.1"/>
    <property type="molecule type" value="Transcribed_RNA"/>
</dbReference>
<organism evidence="4">
    <name type="scientific">Trepomonas sp. PC1</name>
    <dbReference type="NCBI Taxonomy" id="1076344"/>
    <lineage>
        <taxon>Eukaryota</taxon>
        <taxon>Metamonada</taxon>
        <taxon>Diplomonadida</taxon>
        <taxon>Hexamitidae</taxon>
        <taxon>Hexamitinae</taxon>
        <taxon>Trepomonas</taxon>
    </lineage>
</organism>
<feature type="non-terminal residue" evidence="4">
    <location>
        <position position="1"/>
    </location>
</feature>
<dbReference type="InterPro" id="IPR001611">
    <property type="entry name" value="Leu-rich_rpt"/>
</dbReference>
<dbReference type="PANTHER" id="PTHR46652">
    <property type="entry name" value="LEUCINE-RICH REPEAT AND IQ DOMAIN-CONTAINING PROTEIN 1-RELATED"/>
    <property type="match status" value="1"/>
</dbReference>
<feature type="coiled-coil region" evidence="3">
    <location>
        <begin position="333"/>
        <end position="363"/>
    </location>
</feature>
<evidence type="ECO:0000256" key="2">
    <source>
        <dbReference type="ARBA" id="ARBA00022737"/>
    </source>
</evidence>
<evidence type="ECO:0000313" key="4">
    <source>
        <dbReference type="EMBL" id="JAP95685.1"/>
    </source>
</evidence>
<dbReference type="InterPro" id="IPR025875">
    <property type="entry name" value="Leu-rich_rpt_4"/>
</dbReference>
<evidence type="ECO:0000256" key="3">
    <source>
        <dbReference type="SAM" id="Coils"/>
    </source>
</evidence>
<name>A0A146KJ73_9EUKA</name>
<gene>
    <name evidence="4" type="ORF">TPC1_11235</name>
</gene>
<keyword evidence="3" id="KW-0175">Coiled coil</keyword>
<protein>
    <submittedName>
        <fullName evidence="4">Leucine rich repeats-containing protein</fullName>
    </submittedName>
</protein>
<dbReference type="SUPFAM" id="SSF52058">
    <property type="entry name" value="L domain-like"/>
    <property type="match status" value="1"/>
</dbReference>
<reference evidence="4" key="1">
    <citation type="submission" date="2015-07" db="EMBL/GenBank/DDBJ databases">
        <title>Adaptation to a free-living lifestyle via gene acquisitions in the diplomonad Trepomonas sp. PC1.</title>
        <authorList>
            <person name="Xu F."/>
            <person name="Jerlstrom-Hultqvist J."/>
            <person name="Kolisko M."/>
            <person name="Simpson A.G.B."/>
            <person name="Roger A.J."/>
            <person name="Svard S.G."/>
            <person name="Andersson J.O."/>
        </authorList>
    </citation>
    <scope>NUCLEOTIDE SEQUENCE</scope>
    <source>
        <strain evidence="4">PC1</strain>
    </source>
</reference>
<sequence length="365" mass="42578">KSWVDSYDCSLIPADTAYLELYQIQHLINLELPKYEQMKDLAINYCNLENCDFLKAFSQLKSISFQQNSLQSLHNIPESLDSLKVMGNCLTRIDLKPNINLSSLSLSYCNISDTQFLLNLSNLTNLDLSGNQISDLSTFQSLNRLQTLNLGQNLIQDISHLTQLQSLTQLLLYCNQITLLNGIQNLTNLKSLSLIKNNLLLDQLIFVSAMYLDEASFDSNSFSVQEAQLFIQKHFIQFHEENKFLQIDFDQFEAKTNLKLWEFLRNEEIEVETLHLKKIEHFQPEYQPKKESKILDQMMKMVDQMMPGKEAEVKEEQNEAENRYSNKSIYEQNQQIIAMLYEMKQEINSLKQENADLKQMIQKQQ</sequence>
<dbReference type="Gene3D" id="3.80.10.10">
    <property type="entry name" value="Ribonuclease Inhibitor"/>
    <property type="match status" value="1"/>
</dbReference>